<evidence type="ECO:0000313" key="11">
    <source>
        <dbReference type="EMBL" id="TCT25666.1"/>
    </source>
</evidence>
<evidence type="ECO:0000256" key="3">
    <source>
        <dbReference type="ARBA" id="ARBA00022694"/>
    </source>
</evidence>
<dbReference type="Gene3D" id="3.60.15.10">
    <property type="entry name" value="Ribonuclease Z/Hydroxyacylglutathione hydrolase-like"/>
    <property type="match status" value="1"/>
</dbReference>
<keyword evidence="12" id="KW-1185">Reference proteome</keyword>
<dbReference type="FunFam" id="3.60.15.10:FF:000002">
    <property type="entry name" value="Ribonuclease Z"/>
    <property type="match status" value="1"/>
</dbReference>
<feature type="binding site" evidence="10">
    <location>
        <position position="140"/>
    </location>
    <ligand>
        <name>Zn(2+)</name>
        <dbReference type="ChEBI" id="CHEBI:29105"/>
        <label>1</label>
        <note>catalytic</note>
    </ligand>
</feature>
<dbReference type="EMBL" id="SMAN01000003">
    <property type="protein sequence ID" value="TCT25666.1"/>
    <property type="molecule type" value="Genomic_DNA"/>
</dbReference>
<protein>
    <recommendedName>
        <fullName evidence="2 10">Ribonuclease Z</fullName>
        <shortName evidence="10">RNase Z</shortName>
        <ecNumber evidence="2 10">3.1.26.11</ecNumber>
    </recommendedName>
    <alternativeName>
        <fullName evidence="10">tRNA 3 endonuclease</fullName>
    </alternativeName>
    <alternativeName>
        <fullName evidence="10">tRNase Z</fullName>
    </alternativeName>
</protein>
<reference evidence="11 12" key="1">
    <citation type="submission" date="2019-03" db="EMBL/GenBank/DDBJ databases">
        <title>Genomic Encyclopedia of Type Strains, Phase IV (KMG-IV): sequencing the most valuable type-strain genomes for metagenomic binning, comparative biology and taxonomic classification.</title>
        <authorList>
            <person name="Goeker M."/>
        </authorList>
    </citation>
    <scope>NUCLEOTIDE SEQUENCE [LARGE SCALE GENOMIC DNA]</scope>
    <source>
        <strain evidence="11 12">DSM 25894</strain>
    </source>
</reference>
<dbReference type="GO" id="GO:0042781">
    <property type="term" value="F:3'-tRNA processing endoribonuclease activity"/>
    <property type="evidence" value="ECO:0007669"/>
    <property type="project" value="UniProtKB-UniRule"/>
</dbReference>
<dbReference type="GO" id="GO:0008270">
    <property type="term" value="F:zinc ion binding"/>
    <property type="evidence" value="ECO:0007669"/>
    <property type="project" value="UniProtKB-UniRule"/>
</dbReference>
<gene>
    <name evidence="10" type="primary">rnz</name>
    <name evidence="11" type="ORF">EDD68_103221</name>
</gene>
<dbReference type="NCBIfam" id="TIGR02651">
    <property type="entry name" value="RNase_Z"/>
    <property type="match status" value="1"/>
</dbReference>
<evidence type="ECO:0000256" key="8">
    <source>
        <dbReference type="ARBA" id="ARBA00022833"/>
    </source>
</evidence>
<dbReference type="OrthoDB" id="9800940at2"/>
<dbReference type="AlphaFoldDB" id="A0A4R3NEL2"/>
<evidence type="ECO:0000313" key="12">
    <source>
        <dbReference type="Proteomes" id="UP000294650"/>
    </source>
</evidence>
<evidence type="ECO:0000256" key="4">
    <source>
        <dbReference type="ARBA" id="ARBA00022722"/>
    </source>
</evidence>
<feature type="binding site" evidence="10">
    <location>
        <position position="63"/>
    </location>
    <ligand>
        <name>Zn(2+)</name>
        <dbReference type="ChEBI" id="CHEBI:29105"/>
        <label>1</label>
        <note>catalytic</note>
    </ligand>
</feature>
<proteinExistence type="inferred from homology"/>
<evidence type="ECO:0000256" key="6">
    <source>
        <dbReference type="ARBA" id="ARBA00022759"/>
    </source>
</evidence>
<dbReference type="SUPFAM" id="SSF56281">
    <property type="entry name" value="Metallo-hydrolase/oxidoreductase"/>
    <property type="match status" value="1"/>
</dbReference>
<evidence type="ECO:0000256" key="1">
    <source>
        <dbReference type="ARBA" id="ARBA00011738"/>
    </source>
</evidence>
<comment type="catalytic activity">
    <reaction evidence="10">
        <text>Endonucleolytic cleavage of RNA, removing extra 3' nucleotides from tRNA precursor, generating 3' termini of tRNAs. A 3'-hydroxy group is left at the tRNA terminus and a 5'-phosphoryl group is left at the trailer molecule.</text>
        <dbReference type="EC" id="3.1.26.11"/>
    </reaction>
</comment>
<keyword evidence="3 10" id="KW-0819">tRNA processing</keyword>
<feature type="binding site" evidence="10">
    <location>
        <position position="67"/>
    </location>
    <ligand>
        <name>Zn(2+)</name>
        <dbReference type="ChEBI" id="CHEBI:29105"/>
        <label>2</label>
        <note>catalytic</note>
    </ligand>
</feature>
<dbReference type="GO" id="GO:0042802">
    <property type="term" value="F:identical protein binding"/>
    <property type="evidence" value="ECO:0007669"/>
    <property type="project" value="UniProtKB-ARBA"/>
</dbReference>
<accession>A0A4R3NEL2</accession>
<dbReference type="CDD" id="cd07717">
    <property type="entry name" value="RNaseZ_ZiPD-like_MBL-fold"/>
    <property type="match status" value="1"/>
</dbReference>
<keyword evidence="8 10" id="KW-0862">Zinc</keyword>
<feature type="binding site" evidence="10">
    <location>
        <position position="68"/>
    </location>
    <ligand>
        <name>Zn(2+)</name>
        <dbReference type="ChEBI" id="CHEBI:29105"/>
        <label>2</label>
        <note>catalytic</note>
    </ligand>
</feature>
<dbReference type="InterPro" id="IPR013471">
    <property type="entry name" value="RNase_Z/BN"/>
</dbReference>
<comment type="function">
    <text evidence="9 10">Zinc phosphodiesterase, which displays some tRNA 3'-processing endonuclease activity. Probably involved in tRNA maturation, by removing a 3'-trailer from precursor tRNA.</text>
</comment>
<organism evidence="11 12">
    <name type="scientific">Melghiribacillus thermohalophilus</name>
    <dbReference type="NCBI Taxonomy" id="1324956"/>
    <lineage>
        <taxon>Bacteria</taxon>
        <taxon>Bacillati</taxon>
        <taxon>Bacillota</taxon>
        <taxon>Bacilli</taxon>
        <taxon>Bacillales</taxon>
        <taxon>Bacillaceae</taxon>
        <taxon>Melghiribacillus</taxon>
    </lineage>
</organism>
<keyword evidence="4 10" id="KW-0540">Nuclease</keyword>
<dbReference type="NCBIfam" id="NF000801">
    <property type="entry name" value="PRK00055.1-3"/>
    <property type="match status" value="1"/>
</dbReference>
<dbReference type="PANTHER" id="PTHR46018">
    <property type="entry name" value="ZINC PHOSPHODIESTERASE ELAC PROTEIN 1"/>
    <property type="match status" value="1"/>
</dbReference>
<keyword evidence="7 10" id="KW-0378">Hydrolase</keyword>
<dbReference type="EC" id="3.1.26.11" evidence="2 10"/>
<evidence type="ECO:0000256" key="10">
    <source>
        <dbReference type="HAMAP-Rule" id="MF_01818"/>
    </source>
</evidence>
<keyword evidence="5 10" id="KW-0479">Metal-binding</keyword>
<evidence type="ECO:0000256" key="9">
    <source>
        <dbReference type="ARBA" id="ARBA00057812"/>
    </source>
</evidence>
<dbReference type="PANTHER" id="PTHR46018:SF2">
    <property type="entry name" value="ZINC PHOSPHODIESTERASE ELAC PROTEIN 1"/>
    <property type="match status" value="1"/>
</dbReference>
<evidence type="ECO:0000256" key="5">
    <source>
        <dbReference type="ARBA" id="ARBA00022723"/>
    </source>
</evidence>
<dbReference type="RefSeq" id="WP_132371090.1">
    <property type="nucleotide sequence ID" value="NZ_SMAN01000003.1"/>
</dbReference>
<comment type="subunit">
    <text evidence="1 10">Homodimer.</text>
</comment>
<comment type="caution">
    <text evidence="11">The sequence shown here is derived from an EMBL/GenBank/DDBJ whole genome shotgun (WGS) entry which is preliminary data.</text>
</comment>
<sequence>MHLYFLGTGAGVPSKKRNVSSYILDLSQERGSIWMFDCGEATQHQILHTTIKPGKLEKIFITHLHGDHIFGLPGLLGSRSFQGGRTPVDLYGPAGIKPFVHTALSISKTRLQYRLNIHEIDEGLIYEDEQFTIKAKRLDHGIASFAYRIIEKDKIGQLQPEKLKEAGIPPGPIYQKIKENPSVTLEDGTVIYRKDVVGPSKKGKIITVFGDTRYHDEYISFARDSDVLVYESTFGPEDLKLAYDYFHSTALQAAELAKKASVKKLILTHISSRYQDGDIERISNQIKGVFPNSIITHDFKRVDV</sequence>
<dbReference type="InterPro" id="IPR036866">
    <property type="entry name" value="RibonucZ/Hydroxyglut_hydro"/>
</dbReference>
<feature type="binding site" evidence="10">
    <location>
        <position position="269"/>
    </location>
    <ligand>
        <name>Zn(2+)</name>
        <dbReference type="ChEBI" id="CHEBI:29105"/>
        <label>2</label>
        <note>catalytic</note>
    </ligand>
</feature>
<name>A0A4R3NEL2_9BACI</name>
<feature type="active site" description="Proton acceptor" evidence="10">
    <location>
        <position position="67"/>
    </location>
</feature>
<dbReference type="Proteomes" id="UP000294650">
    <property type="component" value="Unassembled WGS sequence"/>
</dbReference>
<feature type="binding site" evidence="10">
    <location>
        <position position="211"/>
    </location>
    <ligand>
        <name>Zn(2+)</name>
        <dbReference type="ChEBI" id="CHEBI:29105"/>
        <label>1</label>
        <note>catalytic</note>
    </ligand>
</feature>
<comment type="cofactor">
    <cofactor evidence="10">
        <name>Zn(2+)</name>
        <dbReference type="ChEBI" id="CHEBI:29105"/>
    </cofactor>
    <text evidence="10">Binds 2 Zn(2+) ions.</text>
</comment>
<evidence type="ECO:0000256" key="7">
    <source>
        <dbReference type="ARBA" id="ARBA00022801"/>
    </source>
</evidence>
<evidence type="ECO:0000256" key="2">
    <source>
        <dbReference type="ARBA" id="ARBA00012477"/>
    </source>
</evidence>
<comment type="similarity">
    <text evidence="10">Belongs to the RNase Z family.</text>
</comment>
<keyword evidence="6 10" id="KW-0255">Endonuclease</keyword>
<dbReference type="HAMAP" id="MF_01818">
    <property type="entry name" value="RNase_Z_BN"/>
    <property type="match status" value="1"/>
</dbReference>
<dbReference type="Pfam" id="PF23023">
    <property type="entry name" value="Anti-Pycsar_Apyc1"/>
    <property type="match status" value="1"/>
</dbReference>
<feature type="binding site" evidence="10">
    <location>
        <position position="211"/>
    </location>
    <ligand>
        <name>Zn(2+)</name>
        <dbReference type="ChEBI" id="CHEBI:29105"/>
        <label>2</label>
        <note>catalytic</note>
    </ligand>
</feature>
<feature type="binding site" evidence="10">
    <location>
        <position position="65"/>
    </location>
    <ligand>
        <name>Zn(2+)</name>
        <dbReference type="ChEBI" id="CHEBI:29105"/>
        <label>1</label>
        <note>catalytic</note>
    </ligand>
</feature>